<accession>A0ABY3A9I2</accession>
<gene>
    <name evidence="1" type="ORF">GQ41_1626</name>
</gene>
<comment type="caution">
    <text evidence="1">The sequence shown here is derived from an EMBL/GenBank/DDBJ whole genome shotgun (WGS) entry which is preliminary data.</text>
</comment>
<keyword evidence="2" id="KW-1185">Reference proteome</keyword>
<protein>
    <submittedName>
        <fullName evidence="1">Uncharacterized protein</fullName>
    </submittedName>
</protein>
<proteinExistence type="predicted"/>
<evidence type="ECO:0000313" key="1">
    <source>
        <dbReference type="EMBL" id="TQO37035.1"/>
    </source>
</evidence>
<dbReference type="EMBL" id="VHIF01000001">
    <property type="protein sequence ID" value="TQO37035.1"/>
    <property type="molecule type" value="Genomic_DNA"/>
</dbReference>
<dbReference type="RefSeq" id="WP_142189074.1">
    <property type="nucleotide sequence ID" value="NZ_VHIF01000001.1"/>
</dbReference>
<name>A0ABY3A9I2_9FLAO</name>
<organism evidence="1 2">
    <name type="scientific">Arenibacter algicola</name>
    <dbReference type="NCBI Taxonomy" id="616991"/>
    <lineage>
        <taxon>Bacteria</taxon>
        <taxon>Pseudomonadati</taxon>
        <taxon>Bacteroidota</taxon>
        <taxon>Flavobacteriia</taxon>
        <taxon>Flavobacteriales</taxon>
        <taxon>Flavobacteriaceae</taxon>
        <taxon>Arenibacter</taxon>
    </lineage>
</organism>
<reference evidence="1 2" key="1">
    <citation type="submission" date="2019-06" db="EMBL/GenBank/DDBJ databases">
        <title>A large-scale integrated study on North Sea by COGITO (Coastal Microbe Genomic &amp; Taxonomic Observatory).</title>
        <authorList>
            <person name="Teeling H."/>
        </authorList>
    </citation>
    <scope>NUCLEOTIDE SEQUENCE [LARGE SCALE GENOMIC DNA]</scope>
    <source>
        <strain evidence="1 2">MAR_2009_79</strain>
    </source>
</reference>
<sequence>MDDKIKNYILNAHPIQWIEYSEELRDSSELIWKESLQTKVHINFPSRIDKPGLSRPYFLNIGFSIENLLKGLLISENPDYLKDGKISSEISSGHNLENLASKVKSLNFDKKELDFLKILSKAIPNWSRYPIPKRWEITNKEEIINENIREIFLKIWDKIGFKIYELTKDGWNGPNEVNLGLWRSSYFEGTLDFEIPEIDKK</sequence>
<evidence type="ECO:0000313" key="2">
    <source>
        <dbReference type="Proteomes" id="UP000315363"/>
    </source>
</evidence>
<dbReference type="Proteomes" id="UP000315363">
    <property type="component" value="Unassembled WGS sequence"/>
</dbReference>